<feature type="compositionally biased region" description="Basic and acidic residues" evidence="1">
    <location>
        <begin position="468"/>
        <end position="482"/>
    </location>
</feature>
<dbReference type="Proteomes" id="UP000256690">
    <property type="component" value="Unassembled WGS sequence"/>
</dbReference>
<dbReference type="STRING" id="1810919.A0A3D8SJY4"/>
<dbReference type="GeneID" id="38113608"/>
<evidence type="ECO:0008006" key="5">
    <source>
        <dbReference type="Google" id="ProtNLM"/>
    </source>
</evidence>
<organism evidence="3 4">
    <name type="scientific">Aspergillus mulundensis</name>
    <dbReference type="NCBI Taxonomy" id="1810919"/>
    <lineage>
        <taxon>Eukaryota</taxon>
        <taxon>Fungi</taxon>
        <taxon>Dikarya</taxon>
        <taxon>Ascomycota</taxon>
        <taxon>Pezizomycotina</taxon>
        <taxon>Eurotiomycetes</taxon>
        <taxon>Eurotiomycetidae</taxon>
        <taxon>Eurotiales</taxon>
        <taxon>Aspergillaceae</taxon>
        <taxon>Aspergillus</taxon>
        <taxon>Aspergillus subgen. Nidulantes</taxon>
    </lineage>
</organism>
<feature type="region of interest" description="Disordered" evidence="1">
    <location>
        <begin position="434"/>
        <end position="489"/>
    </location>
</feature>
<proteinExistence type="predicted"/>
<feature type="compositionally biased region" description="Low complexity" evidence="1">
    <location>
        <begin position="33"/>
        <end position="61"/>
    </location>
</feature>
<reference evidence="3 4" key="1">
    <citation type="journal article" date="2018" name="IMA Fungus">
        <title>IMA Genome-F 9: Draft genome sequence of Annulohypoxylon stygium, Aspergillus mulundensis, Berkeleyomyces basicola (syn. Thielaviopsis basicola), Ceratocystis smalleyi, two Cercospora beticola strains, Coleophoma cylindrospora, Fusarium fracticaudum, Phialophora cf. hyalina, and Morchella septimelata.</title>
        <authorList>
            <person name="Wingfield B.D."/>
            <person name="Bills G.F."/>
            <person name="Dong Y."/>
            <person name="Huang W."/>
            <person name="Nel W.J."/>
            <person name="Swalarsk-Parry B.S."/>
            <person name="Vaghefi N."/>
            <person name="Wilken P.M."/>
            <person name="An Z."/>
            <person name="de Beer Z.W."/>
            <person name="De Vos L."/>
            <person name="Chen L."/>
            <person name="Duong T.A."/>
            <person name="Gao Y."/>
            <person name="Hammerbacher A."/>
            <person name="Kikkert J.R."/>
            <person name="Li Y."/>
            <person name="Li H."/>
            <person name="Li K."/>
            <person name="Li Q."/>
            <person name="Liu X."/>
            <person name="Ma X."/>
            <person name="Naidoo K."/>
            <person name="Pethybridge S.J."/>
            <person name="Sun J."/>
            <person name="Steenkamp E.T."/>
            <person name="van der Nest M.A."/>
            <person name="van Wyk S."/>
            <person name="Wingfield M.J."/>
            <person name="Xiong C."/>
            <person name="Yue Q."/>
            <person name="Zhang X."/>
        </authorList>
    </citation>
    <scope>NUCLEOTIDE SEQUENCE [LARGE SCALE GENOMIC DNA]</scope>
    <source>
        <strain evidence="3 4">DSM 5745</strain>
    </source>
</reference>
<feature type="region of interest" description="Disordered" evidence="1">
    <location>
        <begin position="1"/>
        <end position="61"/>
    </location>
</feature>
<keyword evidence="4" id="KW-1185">Reference proteome</keyword>
<keyword evidence="2" id="KW-1133">Transmembrane helix</keyword>
<comment type="caution">
    <text evidence="3">The sequence shown here is derived from an EMBL/GenBank/DDBJ whole genome shotgun (WGS) entry which is preliminary data.</text>
</comment>
<feature type="region of interest" description="Disordered" evidence="1">
    <location>
        <begin position="203"/>
        <end position="242"/>
    </location>
</feature>
<dbReference type="OrthoDB" id="5431298at2759"/>
<gene>
    <name evidence="3" type="ORF">DSM5745_03238</name>
</gene>
<protein>
    <recommendedName>
        <fullName evidence="5">Mid2 domain-containing protein</fullName>
    </recommendedName>
</protein>
<evidence type="ECO:0000313" key="4">
    <source>
        <dbReference type="Proteomes" id="UP000256690"/>
    </source>
</evidence>
<dbReference type="EMBL" id="PVWQ01000003">
    <property type="protein sequence ID" value="RDW86596.1"/>
    <property type="molecule type" value="Genomic_DNA"/>
</dbReference>
<evidence type="ECO:0000313" key="3">
    <source>
        <dbReference type="EMBL" id="RDW86596.1"/>
    </source>
</evidence>
<keyword evidence="2" id="KW-0812">Transmembrane</keyword>
<feature type="transmembrane region" description="Helical" evidence="2">
    <location>
        <begin position="123"/>
        <end position="145"/>
    </location>
</feature>
<feature type="compositionally biased region" description="Pro residues" evidence="1">
    <location>
        <begin position="435"/>
        <end position="448"/>
    </location>
</feature>
<name>A0A3D8SJY4_9EURO</name>
<feature type="compositionally biased region" description="Low complexity" evidence="1">
    <location>
        <begin position="8"/>
        <end position="25"/>
    </location>
</feature>
<accession>A0A3D8SJY4</accession>
<evidence type="ECO:0000256" key="2">
    <source>
        <dbReference type="SAM" id="Phobius"/>
    </source>
</evidence>
<dbReference type="RefSeq" id="XP_026606120.1">
    <property type="nucleotide sequence ID" value="XM_026745254.1"/>
</dbReference>
<keyword evidence="2" id="KW-0472">Membrane</keyword>
<evidence type="ECO:0000256" key="1">
    <source>
        <dbReference type="SAM" id="MobiDB-lite"/>
    </source>
</evidence>
<sequence>MTEKVSVETSTKAITESISTKTSTKVMTESVSTKRSTTTAVPTTSTTSRAKSATATKTPEATITTDAEAAITTDAAAATTHSTTAAASSATTSIAPSKVLSEVEAQPTSATVTSSHKGLSGGAIGGIVGGVVSLVLILCLVAFLLRRLRKKRGKKVRRFTLLRWRHPTLDDAQSAEEGTASTAHLQPQTTAVNPALTVPTIVTGPLNTQPTGITGEKSPAISPLQRQQADSPRSIPSASASAIIPSPLTPYSAISPKTTRNSMLKLNFRPPSGIHPALRPGDPEHAYNPLSYWPSFCTPNTSRRNSPTTSPLRHSPATHELFDTGFRLGRLELPSTCSRELINVPFRDRQRQRQKSQLHRGAPLPLSITTPDGAVLSSNFNGLAVDPNSGLMACDEEAEVTAGETEMAPVPVPEARLQMKPACKKRRQKKKLLPLLPPLPLPPSPSHPPLTASSLGSIPASPTPSYRSEFRRGSREVAEKVREKFRRKA</sequence>
<dbReference type="AlphaFoldDB" id="A0A3D8SJY4"/>